<evidence type="ECO:0008006" key="5">
    <source>
        <dbReference type="Google" id="ProtNLM"/>
    </source>
</evidence>
<evidence type="ECO:0000313" key="3">
    <source>
        <dbReference type="EMBL" id="KAL2830987.1"/>
    </source>
</evidence>
<organism evidence="3 4">
    <name type="scientific">Aspergillus pseudoustus</name>
    <dbReference type="NCBI Taxonomy" id="1810923"/>
    <lineage>
        <taxon>Eukaryota</taxon>
        <taxon>Fungi</taxon>
        <taxon>Dikarya</taxon>
        <taxon>Ascomycota</taxon>
        <taxon>Pezizomycotina</taxon>
        <taxon>Eurotiomycetes</taxon>
        <taxon>Eurotiomycetidae</taxon>
        <taxon>Eurotiales</taxon>
        <taxon>Aspergillaceae</taxon>
        <taxon>Aspergillus</taxon>
        <taxon>Aspergillus subgen. Nidulantes</taxon>
    </lineage>
</organism>
<evidence type="ECO:0000256" key="1">
    <source>
        <dbReference type="ARBA" id="ARBA00006484"/>
    </source>
</evidence>
<dbReference type="Proteomes" id="UP001610446">
    <property type="component" value="Unassembled WGS sequence"/>
</dbReference>
<dbReference type="EMBL" id="JBFXLU010000293">
    <property type="protein sequence ID" value="KAL2830987.1"/>
    <property type="molecule type" value="Genomic_DNA"/>
</dbReference>
<keyword evidence="4" id="KW-1185">Reference proteome</keyword>
<dbReference type="PANTHER" id="PTHR43669:SF3">
    <property type="entry name" value="ALCOHOL DEHYDROGENASE, PUTATIVE (AFU_ORTHOLOGUE AFUA_3G03445)-RELATED"/>
    <property type="match status" value="1"/>
</dbReference>
<accession>A0ABR4ITQ1</accession>
<dbReference type="SUPFAM" id="SSF51735">
    <property type="entry name" value="NAD(P)-binding Rossmann-fold domains"/>
    <property type="match status" value="1"/>
</dbReference>
<protein>
    <recommendedName>
        <fullName evidence="5">NAD(P)-binding protein</fullName>
    </recommendedName>
</protein>
<comment type="similarity">
    <text evidence="1">Belongs to the short-chain dehydrogenases/reductases (SDR) family.</text>
</comment>
<keyword evidence="2" id="KW-0560">Oxidoreductase</keyword>
<reference evidence="3 4" key="1">
    <citation type="submission" date="2024-07" db="EMBL/GenBank/DDBJ databases">
        <title>Section-level genome sequencing and comparative genomics of Aspergillus sections Usti and Cavernicolus.</title>
        <authorList>
            <consortium name="Lawrence Berkeley National Laboratory"/>
            <person name="Nybo J.L."/>
            <person name="Vesth T.C."/>
            <person name="Theobald S."/>
            <person name="Frisvad J.C."/>
            <person name="Larsen T.O."/>
            <person name="Kjaerboelling I."/>
            <person name="Rothschild-Mancinelli K."/>
            <person name="Lyhne E.K."/>
            <person name="Kogle M.E."/>
            <person name="Barry K."/>
            <person name="Clum A."/>
            <person name="Na H."/>
            <person name="Ledsgaard L."/>
            <person name="Lin J."/>
            <person name="Lipzen A."/>
            <person name="Kuo A."/>
            <person name="Riley R."/>
            <person name="Mondo S."/>
            <person name="Labutti K."/>
            <person name="Haridas S."/>
            <person name="Pangalinan J."/>
            <person name="Salamov A.A."/>
            <person name="Simmons B.A."/>
            <person name="Magnuson J.K."/>
            <person name="Chen J."/>
            <person name="Drula E."/>
            <person name="Henrissat B."/>
            <person name="Wiebenga A."/>
            <person name="Lubbers R.J."/>
            <person name="Gomes A.C."/>
            <person name="Makela M.R."/>
            <person name="Stajich J."/>
            <person name="Grigoriev I.V."/>
            <person name="Mortensen U.H."/>
            <person name="De Vries R.P."/>
            <person name="Baker S.E."/>
            <person name="Andersen M.R."/>
        </authorList>
    </citation>
    <scope>NUCLEOTIDE SEQUENCE [LARGE SCALE GENOMIC DNA]</scope>
    <source>
        <strain evidence="3 4">CBS 123904</strain>
    </source>
</reference>
<evidence type="ECO:0000313" key="4">
    <source>
        <dbReference type="Proteomes" id="UP001610446"/>
    </source>
</evidence>
<dbReference type="InterPro" id="IPR036291">
    <property type="entry name" value="NAD(P)-bd_dom_sf"/>
</dbReference>
<proteinExistence type="inferred from homology"/>
<gene>
    <name evidence="3" type="ORF">BJY01DRAFT_240234</name>
</gene>
<dbReference type="InterPro" id="IPR002347">
    <property type="entry name" value="SDR_fam"/>
</dbReference>
<comment type="caution">
    <text evidence="3">The sequence shown here is derived from an EMBL/GenBank/DDBJ whole genome shotgun (WGS) entry which is preliminary data.</text>
</comment>
<evidence type="ECO:0000256" key="2">
    <source>
        <dbReference type="ARBA" id="ARBA00023002"/>
    </source>
</evidence>
<dbReference type="PANTHER" id="PTHR43669">
    <property type="entry name" value="5-KETO-D-GLUCONATE 5-REDUCTASE"/>
    <property type="match status" value="1"/>
</dbReference>
<dbReference type="Gene3D" id="3.40.50.720">
    <property type="entry name" value="NAD(P)-binding Rossmann-like Domain"/>
    <property type="match status" value="1"/>
</dbReference>
<dbReference type="Pfam" id="PF00106">
    <property type="entry name" value="adh_short"/>
    <property type="match status" value="1"/>
</dbReference>
<sequence>METVLVVGATGNIGVSVIRGALNSGRNVLAIVRSQASADKLVRYIGSAEGITFVEANVAADDGVQDVVDKVRAGQLPAFQHVYSCVGGEYITTLLPEITTERLHSNMNLQFEAAFFAYRATIPYLLSQPNAATWTVCTGSQGDIGTHALPAMTQGALFSFATAAARETAETNVRFNEVYLAFRVLYDDVAVAQGVTKASDFVPVYEAILAREEIRSARVWVETVEDIKAIRFTCKF</sequence>
<name>A0ABR4ITQ1_9EURO</name>